<feature type="modified residue" description="4-aspartylphosphate" evidence="3">
    <location>
        <position position="702"/>
    </location>
</feature>
<evidence type="ECO:0000256" key="3">
    <source>
        <dbReference type="PROSITE-ProRule" id="PRU00169"/>
    </source>
</evidence>
<dbReference type="SUPFAM" id="SSF55874">
    <property type="entry name" value="ATPase domain of HSP90 chaperone/DNA topoisomerase II/histidine kinase"/>
    <property type="match status" value="1"/>
</dbReference>
<dbReference type="Gene3D" id="3.30.565.10">
    <property type="entry name" value="Histidine kinase-like ATPase, C-terminal domain"/>
    <property type="match status" value="1"/>
</dbReference>
<dbReference type="OrthoDB" id="9811889at2"/>
<dbReference type="SMART" id="SM00448">
    <property type="entry name" value="REC"/>
    <property type="match status" value="3"/>
</dbReference>
<keyword evidence="1 3" id="KW-0597">Phosphoprotein</keyword>
<keyword evidence="2" id="KW-0902">Two-component regulatory system</keyword>
<dbReference type="PANTHER" id="PTHR45339:SF1">
    <property type="entry name" value="HYBRID SIGNAL TRANSDUCTION HISTIDINE KINASE J"/>
    <property type="match status" value="1"/>
</dbReference>
<dbReference type="PANTHER" id="PTHR45339">
    <property type="entry name" value="HYBRID SIGNAL TRANSDUCTION HISTIDINE KINASE J"/>
    <property type="match status" value="1"/>
</dbReference>
<proteinExistence type="predicted"/>
<dbReference type="CDD" id="cd00156">
    <property type="entry name" value="REC"/>
    <property type="match status" value="2"/>
</dbReference>
<feature type="domain" description="Response regulatory" evidence="5">
    <location>
        <begin position="652"/>
        <end position="769"/>
    </location>
</feature>
<evidence type="ECO:0000259" key="4">
    <source>
        <dbReference type="PROSITE" id="PS50109"/>
    </source>
</evidence>
<dbReference type="eggNOG" id="COG0784">
    <property type="taxonomic scope" value="Bacteria"/>
</dbReference>
<dbReference type="Pfam" id="PF00072">
    <property type="entry name" value="Response_reg"/>
    <property type="match status" value="3"/>
</dbReference>
<dbReference type="SUPFAM" id="SSF52172">
    <property type="entry name" value="CheY-like"/>
    <property type="match status" value="3"/>
</dbReference>
<dbReference type="Proteomes" id="UP000009011">
    <property type="component" value="Chromosome"/>
</dbReference>
<feature type="domain" description="Response regulatory" evidence="5">
    <location>
        <begin position="515"/>
        <end position="631"/>
    </location>
</feature>
<dbReference type="PROSITE" id="PS50110">
    <property type="entry name" value="RESPONSE_REGULATORY"/>
    <property type="match status" value="3"/>
</dbReference>
<dbReference type="InterPro" id="IPR001789">
    <property type="entry name" value="Sig_transdc_resp-reg_receiver"/>
</dbReference>
<feature type="modified residue" description="4-aspartylphosphate" evidence="3">
    <location>
        <position position="445"/>
    </location>
</feature>
<evidence type="ECO:0000259" key="5">
    <source>
        <dbReference type="PROSITE" id="PS50110"/>
    </source>
</evidence>
<name>I6YY85_MELRP</name>
<dbReference type="AlphaFoldDB" id="I6YY85"/>
<dbReference type="KEGG" id="mro:MROS_2272"/>
<accession>I6YY85</accession>
<feature type="domain" description="Response regulatory" evidence="5">
    <location>
        <begin position="396"/>
        <end position="509"/>
    </location>
</feature>
<keyword evidence="7" id="KW-1185">Reference proteome</keyword>
<dbReference type="InterPro" id="IPR005467">
    <property type="entry name" value="His_kinase_dom"/>
</dbReference>
<sequence length="771" mass="87025">MNQLINGINELIEFAISGDESFYNEICRFLVRNFNLHSVSLFSLSDKTNLKLIGKSDNVTLEGGGDFSCTNCRVINNNLINTLNFDSNCGIPTDTSKFNACLMATDNAGNRFVVSISKKSPIDKNDKLNIESASALISRLLSLRTPVHKFNQPSAEIYELINNFSDDIRNITNTIIGSVTLLSEKSDSGLKPENFSPIRRSAQSILLYLNDLKESTRILSGDFSVNKKDVEVTQVLEDLIKLFRHRSNNKFKFDVDLKIDGTIKSDEFKLRYVFSNLIYTASLLSTSGNFTVKGSNRESGGIEMTLTASDAVGIPVDIIKNFFKPFVIKKINEIKNSNLTGLSLYLAKKYLNLLNGDISVVHFNDQLIFKITIDGAIMSDIDKTLSGLPKPDTENKVLVIEDDYATSKLLSNYLNKWGYKPIIVSTEQEAFDFINSESLLAVILDIELPNTNGLELLRKIHEHEKTKNVPVIVCSIEHEQQKAFMMGAVEYFVKPINYNYLVEVLTSYKLRKDSNILCVDDDVPTLNLVKQAIESAGFKPVAENVSANVMDLIKDKDIDLAIIDLDMPHPNGFELIKMIKSEPRFAHLPIIIYTGKENYQEDLKNIEGLFDDLLEKRSTNIEDLADTIRQMINQYEVPPPEEEVLTKKGVKKILLAEDYKHSQIIVTRLLKKNNFEDIVVVENGEDAVNMAKKEKFDLILMDMQMPIMNGFEATEKIRQMPEYKNVPIIALTAFAMKGDKEKCLEAGATDYIPKPIDSKEFIDKIKYYTNS</sequence>
<evidence type="ECO:0000313" key="6">
    <source>
        <dbReference type="EMBL" id="AFN75502.1"/>
    </source>
</evidence>
<organism evidence="6 7">
    <name type="scientific">Melioribacter roseus (strain DSM 23840 / JCM 17771 / VKM B-2668 / P3M-2)</name>
    <dbReference type="NCBI Taxonomy" id="1191523"/>
    <lineage>
        <taxon>Bacteria</taxon>
        <taxon>Pseudomonadati</taxon>
        <taxon>Ignavibacteriota</taxon>
        <taxon>Ignavibacteria</taxon>
        <taxon>Ignavibacteriales</taxon>
        <taxon>Melioribacteraceae</taxon>
        <taxon>Melioribacter</taxon>
    </lineage>
</organism>
<dbReference type="HOGENOM" id="CLU_356729_0_0_10"/>
<dbReference type="PROSITE" id="PS50109">
    <property type="entry name" value="HIS_KIN"/>
    <property type="match status" value="1"/>
</dbReference>
<feature type="domain" description="Histidine kinase" evidence="4">
    <location>
        <begin position="163"/>
        <end position="377"/>
    </location>
</feature>
<protein>
    <submittedName>
        <fullName evidence="6">Multi-sensor hybrid histidine kinase</fullName>
    </submittedName>
</protein>
<feature type="modified residue" description="4-aspartylphosphate" evidence="3">
    <location>
        <position position="564"/>
    </location>
</feature>
<dbReference type="STRING" id="1191523.MROS_2272"/>
<reference evidence="6 7" key="1">
    <citation type="journal article" date="2013" name="PLoS ONE">
        <title>Genomic analysis of Melioribacter roseus, facultatively anaerobic organotrophic bacterium representing a novel deep lineage within Bacteriodetes/Chlorobi group.</title>
        <authorList>
            <person name="Kadnikov V.V."/>
            <person name="Mardanov A.V."/>
            <person name="Podosokorskaya O.A."/>
            <person name="Gavrilov S.N."/>
            <person name="Kublanov I.V."/>
            <person name="Beletsky A.V."/>
            <person name="Bonch-Osmolovskaya E.A."/>
            <person name="Ravin N.V."/>
        </authorList>
    </citation>
    <scope>NUCLEOTIDE SEQUENCE [LARGE SCALE GENOMIC DNA]</scope>
    <source>
        <strain evidence="7">JCM 17771 / P3M-2</strain>
    </source>
</reference>
<dbReference type="eggNOG" id="COG2205">
    <property type="taxonomic scope" value="Bacteria"/>
</dbReference>
<dbReference type="GO" id="GO:0016301">
    <property type="term" value="F:kinase activity"/>
    <property type="evidence" value="ECO:0007669"/>
    <property type="project" value="UniProtKB-KW"/>
</dbReference>
<dbReference type="CDD" id="cd17546">
    <property type="entry name" value="REC_hyHK_CKI1_RcsC-like"/>
    <property type="match status" value="1"/>
</dbReference>
<evidence type="ECO:0000313" key="7">
    <source>
        <dbReference type="Proteomes" id="UP000009011"/>
    </source>
</evidence>
<gene>
    <name evidence="6" type="ordered locus">MROS_2272</name>
</gene>
<dbReference type="InterPro" id="IPR011006">
    <property type="entry name" value="CheY-like_superfamily"/>
</dbReference>
<evidence type="ECO:0000256" key="1">
    <source>
        <dbReference type="ARBA" id="ARBA00022553"/>
    </source>
</evidence>
<dbReference type="InterPro" id="IPR036890">
    <property type="entry name" value="HATPase_C_sf"/>
</dbReference>
<dbReference type="GO" id="GO:0000160">
    <property type="term" value="P:phosphorelay signal transduction system"/>
    <property type="evidence" value="ECO:0007669"/>
    <property type="project" value="UniProtKB-KW"/>
</dbReference>
<keyword evidence="6" id="KW-0418">Kinase</keyword>
<dbReference type="RefSeq" id="WP_014856934.1">
    <property type="nucleotide sequence ID" value="NC_018178.1"/>
</dbReference>
<dbReference type="Gene3D" id="3.40.50.2300">
    <property type="match status" value="3"/>
</dbReference>
<dbReference type="EMBL" id="CP003557">
    <property type="protein sequence ID" value="AFN75502.1"/>
    <property type="molecule type" value="Genomic_DNA"/>
</dbReference>
<keyword evidence="6" id="KW-0808">Transferase</keyword>
<dbReference type="eggNOG" id="COG0745">
    <property type="taxonomic scope" value="Bacteria"/>
</dbReference>
<evidence type="ECO:0000256" key="2">
    <source>
        <dbReference type="ARBA" id="ARBA00023012"/>
    </source>
</evidence>